<dbReference type="Pfam" id="PF06146">
    <property type="entry name" value="PsiE"/>
    <property type="match status" value="1"/>
</dbReference>
<evidence type="ECO:0000313" key="8">
    <source>
        <dbReference type="Proteomes" id="UP001060368"/>
    </source>
</evidence>
<comment type="subcellular location">
    <subcellularLocation>
        <location evidence="1">Cell membrane</location>
        <topology evidence="1">Multi-pass membrane protein</topology>
    </subcellularLocation>
</comment>
<evidence type="ECO:0000256" key="4">
    <source>
        <dbReference type="ARBA" id="ARBA00022989"/>
    </source>
</evidence>
<dbReference type="Proteomes" id="UP001060368">
    <property type="component" value="Chromosome"/>
</dbReference>
<feature type="transmembrane region" description="Helical" evidence="6">
    <location>
        <begin position="12"/>
        <end position="33"/>
    </location>
</feature>
<keyword evidence="3 6" id="KW-0812">Transmembrane</keyword>
<protein>
    <submittedName>
        <fullName evidence="7">Phosphate-starvation-inducible PsiE family protein</fullName>
    </submittedName>
</protein>
<organism evidence="7 8">
    <name type="scientific">Methanoplanus endosymbiosus</name>
    <dbReference type="NCBI Taxonomy" id="33865"/>
    <lineage>
        <taxon>Archaea</taxon>
        <taxon>Methanobacteriati</taxon>
        <taxon>Methanobacteriota</taxon>
        <taxon>Stenosarchaea group</taxon>
        <taxon>Methanomicrobia</taxon>
        <taxon>Methanomicrobiales</taxon>
        <taxon>Methanomicrobiaceae</taxon>
        <taxon>Methanoplanus</taxon>
    </lineage>
</organism>
<keyword evidence="8" id="KW-1185">Reference proteome</keyword>
<dbReference type="AlphaFoldDB" id="A0A9E7PL66"/>
<keyword evidence="2" id="KW-1003">Cell membrane</keyword>
<evidence type="ECO:0000256" key="6">
    <source>
        <dbReference type="SAM" id="Phobius"/>
    </source>
</evidence>
<evidence type="ECO:0000256" key="1">
    <source>
        <dbReference type="ARBA" id="ARBA00004651"/>
    </source>
</evidence>
<proteinExistence type="predicted"/>
<evidence type="ECO:0000256" key="2">
    <source>
        <dbReference type="ARBA" id="ARBA00022475"/>
    </source>
</evidence>
<evidence type="ECO:0000256" key="3">
    <source>
        <dbReference type="ARBA" id="ARBA00022692"/>
    </source>
</evidence>
<evidence type="ECO:0000313" key="7">
    <source>
        <dbReference type="EMBL" id="UUX91945.1"/>
    </source>
</evidence>
<dbReference type="InterPro" id="IPR020948">
    <property type="entry name" value="P_starv_induced_PsiE-like"/>
</dbReference>
<feature type="transmembrane region" description="Helical" evidence="6">
    <location>
        <begin position="53"/>
        <end position="73"/>
    </location>
</feature>
<name>A0A9E7PL66_9EURY</name>
<keyword evidence="5 6" id="KW-0472">Membrane</keyword>
<feature type="transmembrane region" description="Helical" evidence="6">
    <location>
        <begin position="85"/>
        <end position="107"/>
    </location>
</feature>
<dbReference type="GO" id="GO:0005886">
    <property type="term" value="C:plasma membrane"/>
    <property type="evidence" value="ECO:0007669"/>
    <property type="project" value="UniProtKB-SubCell"/>
</dbReference>
<reference evidence="7" key="1">
    <citation type="submission" date="2022-04" db="EMBL/GenBank/DDBJ databases">
        <title>Complete genome of Methanoplanus endosymbiosus DSM 3599.</title>
        <authorList>
            <person name="Chen S.-C."/>
            <person name="You Y.-T."/>
            <person name="Zhou Y.-Z."/>
            <person name="Lai M.-C."/>
        </authorList>
    </citation>
    <scope>NUCLEOTIDE SEQUENCE</scope>
    <source>
        <strain evidence="7">DSM 3599</strain>
    </source>
</reference>
<dbReference type="KEGG" id="mend:L6E24_11340"/>
<dbReference type="EMBL" id="CP096115">
    <property type="protein sequence ID" value="UUX91945.1"/>
    <property type="molecule type" value="Genomic_DNA"/>
</dbReference>
<gene>
    <name evidence="7" type="ORF">L6E24_11340</name>
</gene>
<accession>A0A9E7PL66</accession>
<evidence type="ECO:0000256" key="5">
    <source>
        <dbReference type="ARBA" id="ARBA00023136"/>
    </source>
</evidence>
<dbReference type="RefSeq" id="WP_257742096.1">
    <property type="nucleotide sequence ID" value="NZ_CP096115.1"/>
</dbReference>
<feature type="transmembrane region" description="Helical" evidence="6">
    <location>
        <begin position="113"/>
        <end position="132"/>
    </location>
</feature>
<sequence>MEKKIIRIINNIETSVYLCLLVLLTIVIIFSLLELGYMLFASLISGDFMLLNPGGILSFFDFFLLVLIGIELMETIKAYLETKRIQVEIVLILAIIAIARKIIIIDTQITEPLVLMSIGVIIFALTAGYYLIKKGNSLSKESR</sequence>
<keyword evidence="4 6" id="KW-1133">Transmembrane helix</keyword>
<dbReference type="GeneID" id="74308303"/>